<dbReference type="Pfam" id="PF07949">
    <property type="entry name" value="YbbR"/>
    <property type="match status" value="1"/>
</dbReference>
<evidence type="ECO:0000313" key="1">
    <source>
        <dbReference type="EMBL" id="KXA38670.1"/>
    </source>
</evidence>
<proteinExistence type="predicted"/>
<dbReference type="OrthoDB" id="1115707at2"/>
<accession>A0A133Q719</accession>
<gene>
    <name evidence="1" type="ORF">HMPREF3226_01526</name>
</gene>
<dbReference type="PANTHER" id="PTHR37804:SF1">
    <property type="entry name" value="CDAA REGULATORY PROTEIN CDAR"/>
    <property type="match status" value="1"/>
</dbReference>
<keyword evidence="2" id="KW-1185">Reference proteome</keyword>
<dbReference type="AlphaFoldDB" id="A0A133Q719"/>
<organism evidence="1 2">
    <name type="scientific">Prevotella corporis</name>
    <dbReference type="NCBI Taxonomy" id="28128"/>
    <lineage>
        <taxon>Bacteria</taxon>
        <taxon>Pseudomonadati</taxon>
        <taxon>Bacteroidota</taxon>
        <taxon>Bacteroidia</taxon>
        <taxon>Bacteroidales</taxon>
        <taxon>Prevotellaceae</taxon>
        <taxon>Prevotella</taxon>
    </lineage>
</organism>
<dbReference type="eggNOG" id="COG4856">
    <property type="taxonomic scope" value="Bacteria"/>
</dbReference>
<name>A0A133Q719_9BACT</name>
<protein>
    <submittedName>
        <fullName evidence="1">YbbR-like protein</fullName>
    </submittedName>
</protein>
<reference evidence="2" key="1">
    <citation type="submission" date="2016-01" db="EMBL/GenBank/DDBJ databases">
        <authorList>
            <person name="Mitreva M."/>
            <person name="Pepin K.H."/>
            <person name="Mihindukulasuriya K.A."/>
            <person name="Fulton R."/>
            <person name="Fronick C."/>
            <person name="O'Laughlin M."/>
            <person name="Miner T."/>
            <person name="Herter B."/>
            <person name="Rosa B.A."/>
            <person name="Cordes M."/>
            <person name="Tomlinson C."/>
            <person name="Wollam A."/>
            <person name="Palsikar V.B."/>
            <person name="Mardis E.R."/>
            <person name="Wilson R.K."/>
        </authorList>
    </citation>
    <scope>NUCLEOTIDE SEQUENCE [LARGE SCALE GENOMIC DNA]</scope>
    <source>
        <strain evidence="2">MJR7716</strain>
    </source>
</reference>
<dbReference type="Proteomes" id="UP000070533">
    <property type="component" value="Unassembled WGS sequence"/>
</dbReference>
<dbReference type="InterPro" id="IPR012505">
    <property type="entry name" value="YbbR"/>
</dbReference>
<dbReference type="PATRIC" id="fig|28128.5.peg.1561"/>
<dbReference type="PANTHER" id="PTHR37804">
    <property type="entry name" value="CDAA REGULATORY PROTEIN CDAR"/>
    <property type="match status" value="1"/>
</dbReference>
<dbReference type="InterPro" id="IPR053154">
    <property type="entry name" value="c-di-AMP_regulator"/>
</dbReference>
<sequence length="335" mass="38170">MVGRPLHTFSIIRNLLSKLFNKEFLVFLFFLILSGLFWLTNALDDPYEKEIEVDLRLAGIPKNVVLTSEVDSVIRVTVRDKGYVIGLYLFRKQLHPLFFDFSTFRGQNNTGEIPVSEIQKQLSQQLYTSTKILSVKADNLSFSFNYGQRKKIPVSMLGVAAPGEGYFLSRVQFVPDSVTVYAAKKLLDSIQTAYTVRQEVVNFTEPQEITVQLRKIRNAKLMPNKVKMKLFPDVLTEETVEVPVEAINVPPKKVMRIFPRKIKVNFAIGAQRVKSMPKNIETKQLLPTGFKVVVDYNEVADHASEKCHVYIQATPNGVRNARPAVNVVDYLIEQR</sequence>
<dbReference type="Gene3D" id="2.170.120.40">
    <property type="entry name" value="YbbR-like domain"/>
    <property type="match status" value="1"/>
</dbReference>
<dbReference type="EMBL" id="LRQG01000108">
    <property type="protein sequence ID" value="KXA38670.1"/>
    <property type="molecule type" value="Genomic_DNA"/>
</dbReference>
<comment type="caution">
    <text evidence="1">The sequence shown here is derived from an EMBL/GenBank/DDBJ whole genome shotgun (WGS) entry which is preliminary data.</text>
</comment>
<evidence type="ECO:0000313" key="2">
    <source>
        <dbReference type="Proteomes" id="UP000070533"/>
    </source>
</evidence>
<dbReference type="RefSeq" id="WP_060940762.1">
    <property type="nucleotide sequence ID" value="NZ_KQ957255.1"/>
</dbReference>
<dbReference type="STRING" id="28128.HMPREF3226_01526"/>